<dbReference type="InterPro" id="IPR013126">
    <property type="entry name" value="Hsp_70_fam"/>
</dbReference>
<keyword evidence="3" id="KW-0067">ATP-binding</keyword>
<evidence type="ECO:0000256" key="1">
    <source>
        <dbReference type="ARBA" id="ARBA00007381"/>
    </source>
</evidence>
<keyword evidence="9" id="KW-1185">Reference proteome</keyword>
<keyword evidence="2" id="KW-0547">Nucleotide-binding</keyword>
<dbReference type="RefSeq" id="WP_153027084.1">
    <property type="nucleotide sequence ID" value="NZ_WIAO01000032.1"/>
</dbReference>
<keyword evidence="7" id="KW-0812">Transmembrane</keyword>
<dbReference type="PROSITE" id="PS01036">
    <property type="entry name" value="HSP70_3"/>
    <property type="match status" value="1"/>
</dbReference>
<keyword evidence="4" id="KW-0346">Stress response</keyword>
<evidence type="ECO:0000256" key="7">
    <source>
        <dbReference type="SAM" id="Phobius"/>
    </source>
</evidence>
<comment type="caution">
    <text evidence="8">The sequence shown here is derived from an EMBL/GenBank/DDBJ whole genome shotgun (WGS) entry which is preliminary data.</text>
</comment>
<evidence type="ECO:0000256" key="4">
    <source>
        <dbReference type="ARBA" id="ARBA00023016"/>
    </source>
</evidence>
<keyword evidence="5" id="KW-0143">Chaperone</keyword>
<keyword evidence="7" id="KW-1133">Transmembrane helix</keyword>
<dbReference type="EMBL" id="WIAO01000032">
    <property type="protein sequence ID" value="MQM27969.1"/>
    <property type="molecule type" value="Genomic_DNA"/>
</dbReference>
<evidence type="ECO:0000256" key="5">
    <source>
        <dbReference type="ARBA" id="ARBA00023186"/>
    </source>
</evidence>
<organism evidence="8 9">
    <name type="scientific">Glycomyces albidus</name>
    <dbReference type="NCBI Taxonomy" id="2656774"/>
    <lineage>
        <taxon>Bacteria</taxon>
        <taxon>Bacillati</taxon>
        <taxon>Actinomycetota</taxon>
        <taxon>Actinomycetes</taxon>
        <taxon>Glycomycetales</taxon>
        <taxon>Glycomycetaceae</taxon>
        <taxon>Glycomyces</taxon>
    </lineage>
</organism>
<feature type="region of interest" description="Disordered" evidence="6">
    <location>
        <begin position="361"/>
        <end position="418"/>
    </location>
</feature>
<comment type="similarity">
    <text evidence="1">Belongs to the heat shock protein 70 family.</text>
</comment>
<dbReference type="InterPro" id="IPR043129">
    <property type="entry name" value="ATPase_NBD"/>
</dbReference>
<dbReference type="SUPFAM" id="SSF53067">
    <property type="entry name" value="Actin-like ATPase domain"/>
    <property type="match status" value="2"/>
</dbReference>
<keyword evidence="7" id="KW-0472">Membrane</keyword>
<dbReference type="InterPro" id="IPR011047">
    <property type="entry name" value="Quinoprotein_ADH-like_sf"/>
</dbReference>
<proteinExistence type="inferred from homology"/>
<dbReference type="SUPFAM" id="SSF50998">
    <property type="entry name" value="Quinoprotein alcohol dehydrogenase-like"/>
    <property type="match status" value="1"/>
</dbReference>
<dbReference type="InterPro" id="IPR018181">
    <property type="entry name" value="Heat_shock_70_CS"/>
</dbReference>
<dbReference type="GO" id="GO:0030968">
    <property type="term" value="P:endoplasmic reticulum unfolded protein response"/>
    <property type="evidence" value="ECO:0007669"/>
    <property type="project" value="TreeGrafter"/>
</dbReference>
<name>A0A6L5GE46_9ACTN</name>
<feature type="compositionally biased region" description="Pro residues" evidence="6">
    <location>
        <begin position="361"/>
        <end position="371"/>
    </location>
</feature>
<dbReference type="PRINTS" id="PR00301">
    <property type="entry name" value="HEATSHOCK70"/>
</dbReference>
<gene>
    <name evidence="8" type="ORF">GFD30_20715</name>
</gene>
<evidence type="ECO:0000256" key="2">
    <source>
        <dbReference type="ARBA" id="ARBA00022741"/>
    </source>
</evidence>
<evidence type="ECO:0000313" key="8">
    <source>
        <dbReference type="EMBL" id="MQM27969.1"/>
    </source>
</evidence>
<accession>A0A6L5GE46</accession>
<evidence type="ECO:0000256" key="3">
    <source>
        <dbReference type="ARBA" id="ARBA00022840"/>
    </source>
</evidence>
<dbReference type="Gene3D" id="3.90.640.10">
    <property type="entry name" value="Actin, Chain A, domain 4"/>
    <property type="match status" value="1"/>
</dbReference>
<dbReference type="GO" id="GO:0005524">
    <property type="term" value="F:ATP binding"/>
    <property type="evidence" value="ECO:0007669"/>
    <property type="project" value="UniProtKB-KW"/>
</dbReference>
<dbReference type="PANTHER" id="PTHR45639:SF34">
    <property type="entry name" value="CHAPERONE PROTEIN DNAK"/>
    <property type="match status" value="1"/>
</dbReference>
<feature type="transmembrane region" description="Helical" evidence="7">
    <location>
        <begin position="427"/>
        <end position="449"/>
    </location>
</feature>
<dbReference type="Gene3D" id="2.130.10.10">
    <property type="entry name" value="YVTN repeat-like/Quinoprotein amine dehydrogenase"/>
    <property type="match status" value="1"/>
</dbReference>
<dbReference type="PANTHER" id="PTHR45639">
    <property type="entry name" value="HSC70CB, ISOFORM G-RELATED"/>
    <property type="match status" value="1"/>
</dbReference>
<reference evidence="8 9" key="1">
    <citation type="submission" date="2019-10" db="EMBL/GenBank/DDBJ databases">
        <title>Glycomyces albidus sp. nov., a novel actinomycete isolated from rhizosphere soil of wheat (Triticum aestivum L.).</title>
        <authorList>
            <person name="Qian L."/>
        </authorList>
    </citation>
    <scope>NUCLEOTIDE SEQUENCE [LARGE SCALE GENOMIC DNA]</scope>
    <source>
        <strain evidence="8 9">NEAU-7082</strain>
    </source>
</reference>
<dbReference type="GO" id="GO:0140662">
    <property type="term" value="F:ATP-dependent protein folding chaperone"/>
    <property type="evidence" value="ECO:0007669"/>
    <property type="project" value="InterPro"/>
</dbReference>
<dbReference type="Proteomes" id="UP000477750">
    <property type="component" value="Unassembled WGS sequence"/>
</dbReference>
<dbReference type="InterPro" id="IPR015943">
    <property type="entry name" value="WD40/YVTN_repeat-like_dom_sf"/>
</dbReference>
<dbReference type="AlphaFoldDB" id="A0A6L5GE46"/>
<sequence>MPADYLLSVDLGTSHTVAVVVWPDGRTRPLLFDGSPVMPSAVFLDPAGTLHTGKDAERLALTAPERFEPNPKQRISDRTILLGDREVPVTAAFAAILSRVARAAIESVGHLPNAVLTCPAAWSEQRRAALHDAAAQAGYRPVKIITEPVAAAHYYTSRLSHQVGPGQPLAVFDFGGGTLDIAVLERRPDGSFGVLADGGLPDLGGLDFDAALVAHIGETVRQREPEIWKRLENPTGASELRNRRELWEEVRAAKEMLSRSSVAPVTVPDMAQSLHLTRGELDQISRPLLARAVGETQRVLGLTGRRPEQLAGLFLVGGSSRMPMVAKMLHEGLGIAPTVLEQPELPVSEGAALALTSAAPVTPPAPVPSPPAHLTAPQLTGQSRGLPPVTPGSDQTIPLRRGGDDQSPPVPPRRGTEYKARRIPPKWIAIGVAAVVLVAAATVGIWWALNPYKQRPFAEELREVGAAEPLSGEVDDGIYEVRSVGDRSVLFYTTSSTDESGQELHVRAVDNRSGELLWDAEQVLPGDGWNGTYFVSEELIAFSQEVQSGEEYSFIFLDWETGEVRNTIPSWARDAARSGELLVVGPVGGNAFEVYDADGEQVSSWELEGEETVAQWNLVGTPDDIANPSAPANGDGRLLAVSSIGVAYVFDVESGETVASEEIETVDDMYYAWNGLLYVAVDKETGYDLNVYSVEDLSEVDSVRGIESGEVAPAAITVCGETLVCVGELVEDQTGVYHWRVYDADAEEIVHEFDDREYGWIEPLGDRIMAEYYAGDDVRTQIYSKSFKSVNNSLEETFDPIDGGSALAWPGRSTFGTAVGNVIGLGRDGTRAELRTELEVLACDATDTRLVCLTPAGSQVYSFRDE</sequence>
<evidence type="ECO:0000256" key="6">
    <source>
        <dbReference type="SAM" id="MobiDB-lite"/>
    </source>
</evidence>
<dbReference type="Gene3D" id="3.30.420.40">
    <property type="match status" value="2"/>
</dbReference>
<dbReference type="Pfam" id="PF00012">
    <property type="entry name" value="HSP70"/>
    <property type="match status" value="1"/>
</dbReference>
<evidence type="ECO:0000313" key="9">
    <source>
        <dbReference type="Proteomes" id="UP000477750"/>
    </source>
</evidence>
<protein>
    <submittedName>
        <fullName evidence="8">Hsp70 family protein</fullName>
    </submittedName>
</protein>